<dbReference type="CDD" id="cd17324">
    <property type="entry name" value="MFS_NepI_like"/>
    <property type="match status" value="1"/>
</dbReference>
<dbReference type="InterPro" id="IPR050189">
    <property type="entry name" value="MFS_Efflux_Transporters"/>
</dbReference>
<dbReference type="SUPFAM" id="SSF103473">
    <property type="entry name" value="MFS general substrate transporter"/>
    <property type="match status" value="1"/>
</dbReference>
<name>A0A1I4TN78_9BURK</name>
<evidence type="ECO:0000256" key="4">
    <source>
        <dbReference type="ARBA" id="ARBA00022989"/>
    </source>
</evidence>
<keyword evidence="5 6" id="KW-0472">Membrane</keyword>
<comment type="subcellular location">
    <subcellularLocation>
        <location evidence="1">Cell membrane</location>
        <topology evidence="1">Multi-pass membrane protein</topology>
    </subcellularLocation>
</comment>
<evidence type="ECO:0000313" key="8">
    <source>
        <dbReference type="EMBL" id="SFM78126.1"/>
    </source>
</evidence>
<evidence type="ECO:0000259" key="7">
    <source>
        <dbReference type="PROSITE" id="PS50850"/>
    </source>
</evidence>
<feature type="transmembrane region" description="Helical" evidence="6">
    <location>
        <begin position="99"/>
        <end position="116"/>
    </location>
</feature>
<keyword evidence="9" id="KW-1185">Reference proteome</keyword>
<evidence type="ECO:0000256" key="5">
    <source>
        <dbReference type="ARBA" id="ARBA00023136"/>
    </source>
</evidence>
<dbReference type="Gene3D" id="1.20.1250.20">
    <property type="entry name" value="MFS general substrate transporter like domains"/>
    <property type="match status" value="1"/>
</dbReference>
<dbReference type="EMBL" id="FOTW01000032">
    <property type="protein sequence ID" value="SFM78126.1"/>
    <property type="molecule type" value="Genomic_DNA"/>
</dbReference>
<dbReference type="STRING" id="758825.SAMN02982985_05283"/>
<dbReference type="PROSITE" id="PS50850">
    <property type="entry name" value="MFS"/>
    <property type="match status" value="1"/>
</dbReference>
<evidence type="ECO:0000256" key="3">
    <source>
        <dbReference type="ARBA" id="ARBA00022692"/>
    </source>
</evidence>
<gene>
    <name evidence="8" type="ORF">SAMN02982985_05283</name>
</gene>
<evidence type="ECO:0000256" key="1">
    <source>
        <dbReference type="ARBA" id="ARBA00004651"/>
    </source>
</evidence>
<evidence type="ECO:0000256" key="2">
    <source>
        <dbReference type="ARBA" id="ARBA00022475"/>
    </source>
</evidence>
<dbReference type="GO" id="GO:0005886">
    <property type="term" value="C:plasma membrane"/>
    <property type="evidence" value="ECO:0007669"/>
    <property type="project" value="UniProtKB-SubCell"/>
</dbReference>
<dbReference type="RefSeq" id="WP_093390675.1">
    <property type="nucleotide sequence ID" value="NZ_FOTW01000032.1"/>
</dbReference>
<feature type="transmembrane region" description="Helical" evidence="6">
    <location>
        <begin position="122"/>
        <end position="145"/>
    </location>
</feature>
<dbReference type="InterPro" id="IPR011701">
    <property type="entry name" value="MFS"/>
</dbReference>
<feature type="transmembrane region" description="Helical" evidence="6">
    <location>
        <begin position="230"/>
        <end position="250"/>
    </location>
</feature>
<keyword evidence="4 6" id="KW-1133">Transmembrane helix</keyword>
<feature type="transmembrane region" description="Helical" evidence="6">
    <location>
        <begin position="67"/>
        <end position="87"/>
    </location>
</feature>
<feature type="transmembrane region" description="Helical" evidence="6">
    <location>
        <begin position="270"/>
        <end position="289"/>
    </location>
</feature>
<dbReference type="Pfam" id="PF07690">
    <property type="entry name" value="MFS_1"/>
    <property type="match status" value="1"/>
</dbReference>
<accession>A0A1I4TN78</accession>
<keyword evidence="2" id="KW-1003">Cell membrane</keyword>
<sequence>MQAPASTRSADPADLAAPAVAGPAAPILANWPAVFSVAIGAFALVTTEFLPVGLLPSIAAELRVTEGMAGMMVTIPGMIAALAALLVTAGVGKADRRHVVIGLMSLLVASNIIVTLSDSFTLILLGRALMGIGVGGFWAIGGALGTRLVPIASAARATSIIFAGISLGTVAGVPAGAMIGELLGWRMAFAAAGVLAVVVVLTQMWLLPALPTNHAVRLGQLPQLLRLRKVQLGIVAIMLIFIGQFAAYTYVTPFLVQVAAMSAKTISALLLAYGAAGFVGNIIGGWAVAKSVRGSLIGTGLVLGLSGLALPFFGDNPAAVTALIVVWGLAFGAMPISVQSWMFSAMPGTMEAGGALFVFTAQVALASGALVGGLSVDHLGVSSAMTVGGLFALAMAVVIWAFGKDKPARLHAVH</sequence>
<proteinExistence type="predicted"/>
<dbReference type="InterPro" id="IPR020846">
    <property type="entry name" value="MFS_dom"/>
</dbReference>
<evidence type="ECO:0000256" key="6">
    <source>
        <dbReference type="SAM" id="Phobius"/>
    </source>
</evidence>
<feature type="transmembrane region" description="Helical" evidence="6">
    <location>
        <begin position="382"/>
        <end position="402"/>
    </location>
</feature>
<protein>
    <submittedName>
        <fullName evidence="8">Predicted arabinose efflux permease, MFS family</fullName>
    </submittedName>
</protein>
<dbReference type="OrthoDB" id="9812189at2"/>
<evidence type="ECO:0000313" key="9">
    <source>
        <dbReference type="Proteomes" id="UP000199470"/>
    </source>
</evidence>
<feature type="transmembrane region" description="Helical" evidence="6">
    <location>
        <begin position="185"/>
        <end position="210"/>
    </location>
</feature>
<dbReference type="GO" id="GO:0022857">
    <property type="term" value="F:transmembrane transporter activity"/>
    <property type="evidence" value="ECO:0007669"/>
    <property type="project" value="InterPro"/>
</dbReference>
<feature type="transmembrane region" description="Helical" evidence="6">
    <location>
        <begin position="296"/>
        <end position="314"/>
    </location>
</feature>
<feature type="transmembrane region" description="Helical" evidence="6">
    <location>
        <begin position="320"/>
        <end position="343"/>
    </location>
</feature>
<feature type="transmembrane region" description="Helical" evidence="6">
    <location>
        <begin position="157"/>
        <end position="179"/>
    </location>
</feature>
<dbReference type="PANTHER" id="PTHR43124:SF3">
    <property type="entry name" value="CHLORAMPHENICOL EFFLUX PUMP RV0191"/>
    <property type="match status" value="1"/>
</dbReference>
<feature type="domain" description="Major facilitator superfamily (MFS) profile" evidence="7">
    <location>
        <begin position="33"/>
        <end position="407"/>
    </location>
</feature>
<keyword evidence="3 6" id="KW-0812">Transmembrane</keyword>
<feature type="transmembrane region" description="Helical" evidence="6">
    <location>
        <begin position="355"/>
        <end position="376"/>
    </location>
</feature>
<dbReference type="AlphaFoldDB" id="A0A1I4TN78"/>
<feature type="transmembrane region" description="Helical" evidence="6">
    <location>
        <begin position="33"/>
        <end position="55"/>
    </location>
</feature>
<dbReference type="PANTHER" id="PTHR43124">
    <property type="entry name" value="PURINE EFFLUX PUMP PBUE"/>
    <property type="match status" value="1"/>
</dbReference>
<organism evidence="8 9">
    <name type="scientific">Rugamonas rubra</name>
    <dbReference type="NCBI Taxonomy" id="758825"/>
    <lineage>
        <taxon>Bacteria</taxon>
        <taxon>Pseudomonadati</taxon>
        <taxon>Pseudomonadota</taxon>
        <taxon>Betaproteobacteria</taxon>
        <taxon>Burkholderiales</taxon>
        <taxon>Oxalobacteraceae</taxon>
        <taxon>Telluria group</taxon>
        <taxon>Rugamonas</taxon>
    </lineage>
</organism>
<dbReference type="Proteomes" id="UP000199470">
    <property type="component" value="Unassembled WGS sequence"/>
</dbReference>
<dbReference type="InterPro" id="IPR036259">
    <property type="entry name" value="MFS_trans_sf"/>
</dbReference>
<reference evidence="8 9" key="1">
    <citation type="submission" date="2016-10" db="EMBL/GenBank/DDBJ databases">
        <authorList>
            <person name="de Groot N.N."/>
        </authorList>
    </citation>
    <scope>NUCLEOTIDE SEQUENCE [LARGE SCALE GENOMIC DNA]</scope>
    <source>
        <strain evidence="8 9">ATCC 43154</strain>
    </source>
</reference>